<dbReference type="PANTHER" id="PTHR43328:SF1">
    <property type="entry name" value="N-ACETYLTRANSFERASE DOMAIN-CONTAINING PROTEIN"/>
    <property type="match status" value="1"/>
</dbReference>
<dbReference type="PANTHER" id="PTHR43328">
    <property type="entry name" value="ACETYLTRANSFERASE-RELATED"/>
    <property type="match status" value="1"/>
</dbReference>
<dbReference type="RefSeq" id="WP_133235467.1">
    <property type="nucleotide sequence ID" value="NZ_SOZE01000035.1"/>
</dbReference>
<accession>A0A4Y8S513</accession>
<dbReference type="EMBL" id="SOZE01000035">
    <property type="protein sequence ID" value="TFF34038.1"/>
    <property type="molecule type" value="Genomic_DNA"/>
</dbReference>
<dbReference type="SUPFAM" id="SSF55729">
    <property type="entry name" value="Acyl-CoA N-acyltransferases (Nat)"/>
    <property type="match status" value="1"/>
</dbReference>
<dbReference type="PROSITE" id="PS51186">
    <property type="entry name" value="GNAT"/>
    <property type="match status" value="1"/>
</dbReference>
<protein>
    <submittedName>
        <fullName evidence="2">N-acetyltransferase</fullName>
    </submittedName>
</protein>
<dbReference type="InterPro" id="IPR016181">
    <property type="entry name" value="Acyl_CoA_acyltransferase"/>
</dbReference>
<organism evidence="2 3">
    <name type="scientific">Mucilaginibacter psychrotolerans</name>
    <dbReference type="NCBI Taxonomy" id="1524096"/>
    <lineage>
        <taxon>Bacteria</taxon>
        <taxon>Pseudomonadati</taxon>
        <taxon>Bacteroidota</taxon>
        <taxon>Sphingobacteriia</taxon>
        <taxon>Sphingobacteriales</taxon>
        <taxon>Sphingobacteriaceae</taxon>
        <taxon>Mucilaginibacter</taxon>
    </lineage>
</organism>
<sequence>MEIKGSNFTLRNWRESDAADLQRLADNPNIAANLYDRFPSPYTFADAEWFIGQKIDEQPATSLVIEVDGAFAGTIGIEFRGDVFSKSPLFGYWLGEPYWDRSIMTEAARLVTRYAFATFDIICLQAGVFGSNPASMRVLEKAGFEKQGILKGTVYKLGQILDEHIYVSYRPVINYL</sequence>
<comment type="caution">
    <text evidence="2">The sequence shown here is derived from an EMBL/GenBank/DDBJ whole genome shotgun (WGS) entry which is preliminary data.</text>
</comment>
<dbReference type="Gene3D" id="3.40.630.30">
    <property type="match status" value="1"/>
</dbReference>
<dbReference type="AlphaFoldDB" id="A0A4Y8S513"/>
<dbReference type="Pfam" id="PF13302">
    <property type="entry name" value="Acetyltransf_3"/>
    <property type="match status" value="1"/>
</dbReference>
<keyword evidence="2" id="KW-0808">Transferase</keyword>
<keyword evidence="3" id="KW-1185">Reference proteome</keyword>
<name>A0A4Y8S513_9SPHI</name>
<dbReference type="OrthoDB" id="9811523at2"/>
<dbReference type="InterPro" id="IPR000182">
    <property type="entry name" value="GNAT_dom"/>
</dbReference>
<dbReference type="GO" id="GO:0016747">
    <property type="term" value="F:acyltransferase activity, transferring groups other than amino-acyl groups"/>
    <property type="evidence" value="ECO:0007669"/>
    <property type="project" value="InterPro"/>
</dbReference>
<feature type="domain" description="N-acetyltransferase" evidence="1">
    <location>
        <begin position="8"/>
        <end position="172"/>
    </location>
</feature>
<dbReference type="Proteomes" id="UP000297540">
    <property type="component" value="Unassembled WGS sequence"/>
</dbReference>
<proteinExistence type="predicted"/>
<gene>
    <name evidence="2" type="ORF">E2R66_23375</name>
</gene>
<evidence type="ECO:0000259" key="1">
    <source>
        <dbReference type="PROSITE" id="PS51186"/>
    </source>
</evidence>
<evidence type="ECO:0000313" key="3">
    <source>
        <dbReference type="Proteomes" id="UP000297540"/>
    </source>
</evidence>
<reference evidence="2 3" key="1">
    <citation type="journal article" date="2017" name="Int. J. Syst. Evol. Microbiol.">
        <title>Mucilaginibacterpsychrotolerans sp. nov., isolated from peatlands.</title>
        <authorList>
            <person name="Deng Y."/>
            <person name="Shen L."/>
            <person name="Xu B."/>
            <person name="Liu Y."/>
            <person name="Gu Z."/>
            <person name="Liu H."/>
            <person name="Zhou Y."/>
        </authorList>
    </citation>
    <scope>NUCLEOTIDE SEQUENCE [LARGE SCALE GENOMIC DNA]</scope>
    <source>
        <strain evidence="2 3">NH7-4</strain>
    </source>
</reference>
<evidence type="ECO:0000313" key="2">
    <source>
        <dbReference type="EMBL" id="TFF34038.1"/>
    </source>
</evidence>